<name>A0A835M8J6_9MAGN</name>
<organism evidence="2 3">
    <name type="scientific">Coptis chinensis</name>
    <dbReference type="NCBI Taxonomy" id="261450"/>
    <lineage>
        <taxon>Eukaryota</taxon>
        <taxon>Viridiplantae</taxon>
        <taxon>Streptophyta</taxon>
        <taxon>Embryophyta</taxon>
        <taxon>Tracheophyta</taxon>
        <taxon>Spermatophyta</taxon>
        <taxon>Magnoliopsida</taxon>
        <taxon>Ranunculales</taxon>
        <taxon>Ranunculaceae</taxon>
        <taxon>Coptidoideae</taxon>
        <taxon>Coptis</taxon>
    </lineage>
</organism>
<accession>A0A835M8J6</accession>
<dbReference type="AlphaFoldDB" id="A0A835M8J6"/>
<evidence type="ECO:0000313" key="2">
    <source>
        <dbReference type="EMBL" id="KAF9623633.1"/>
    </source>
</evidence>
<sequence>MTNPNPNSTSYGLNIKPKKDTGVDKKATNNNVALELKLLEKFHEDIKKFPDDKGLEEFIGVPVNGYGKAVLAGYQDEYSFEDAFKPRLKGKNLVTLDHLTVRGSSIRYYILPDSINLETLLVEETT</sequence>
<feature type="region of interest" description="Disordered" evidence="1">
    <location>
        <begin position="1"/>
        <end position="26"/>
    </location>
</feature>
<evidence type="ECO:0000256" key="1">
    <source>
        <dbReference type="SAM" id="MobiDB-lite"/>
    </source>
</evidence>
<proteinExistence type="predicted"/>
<keyword evidence="3" id="KW-1185">Reference proteome</keyword>
<feature type="compositionally biased region" description="Basic and acidic residues" evidence="1">
    <location>
        <begin position="17"/>
        <end position="26"/>
    </location>
</feature>
<dbReference type="OrthoDB" id="5577072at2759"/>
<gene>
    <name evidence="2" type="ORF">IFM89_003640</name>
</gene>
<dbReference type="Proteomes" id="UP000631114">
    <property type="component" value="Unassembled WGS sequence"/>
</dbReference>
<reference evidence="2 3" key="1">
    <citation type="submission" date="2020-10" db="EMBL/GenBank/DDBJ databases">
        <title>The Coptis chinensis genome and diversification of protoberbering-type alkaloids.</title>
        <authorList>
            <person name="Wang B."/>
            <person name="Shu S."/>
            <person name="Song C."/>
            <person name="Liu Y."/>
        </authorList>
    </citation>
    <scope>NUCLEOTIDE SEQUENCE [LARGE SCALE GENOMIC DNA]</scope>
    <source>
        <strain evidence="2">HL-2020</strain>
        <tissue evidence="2">Leaf</tissue>
    </source>
</reference>
<evidence type="ECO:0000313" key="3">
    <source>
        <dbReference type="Proteomes" id="UP000631114"/>
    </source>
</evidence>
<dbReference type="EMBL" id="JADFTS010000001">
    <property type="protein sequence ID" value="KAF9623633.1"/>
    <property type="molecule type" value="Genomic_DNA"/>
</dbReference>
<dbReference type="Gene3D" id="2.30.30.100">
    <property type="match status" value="1"/>
</dbReference>
<comment type="caution">
    <text evidence="2">The sequence shown here is derived from an EMBL/GenBank/DDBJ whole genome shotgun (WGS) entry which is preliminary data.</text>
</comment>
<feature type="compositionally biased region" description="Polar residues" evidence="1">
    <location>
        <begin position="1"/>
        <end position="12"/>
    </location>
</feature>
<protein>
    <submittedName>
        <fullName evidence="2">Uncharacterized protein</fullName>
    </submittedName>
</protein>